<dbReference type="InterPro" id="IPR013693">
    <property type="entry name" value="SpoIID/LytB_N"/>
</dbReference>
<dbReference type="RefSeq" id="WP_091186018.1">
    <property type="nucleotide sequence ID" value="NZ_FOMT01000002.1"/>
</dbReference>
<proteinExistence type="predicted"/>
<dbReference type="STRING" id="1045775.SAMN05216378_2889"/>
<reference evidence="3" key="1">
    <citation type="submission" date="2016-10" db="EMBL/GenBank/DDBJ databases">
        <authorList>
            <person name="Varghese N."/>
            <person name="Submissions S."/>
        </authorList>
    </citation>
    <scope>NUCLEOTIDE SEQUENCE [LARGE SCALE GENOMIC DNA]</scope>
    <source>
        <strain evidence="3">CGMCC 1.10784</strain>
    </source>
</reference>
<dbReference type="InterPro" id="IPR051922">
    <property type="entry name" value="Bact_Sporulation_Assoc"/>
</dbReference>
<accession>A0A1I1Z3B6</accession>
<dbReference type="NCBIfam" id="TIGR02669">
    <property type="entry name" value="SpoIID_LytB"/>
    <property type="match status" value="1"/>
</dbReference>
<dbReference type="Proteomes" id="UP000198855">
    <property type="component" value="Unassembled WGS sequence"/>
</dbReference>
<sequence>MKLQRWSLKRLSLLTIAGLLFVSTWWAKPSLGAVPQLDTIRVAIFLQLPGKYQVNTAAATFASAGGLTIGMSDPAGVVPWLNIGANEQSRIAKDDYKVKVVETESFDTALGVYKRLQALSGSGFITSLKKKGKTVYQVAEGTYGNAADATAAMTKWTADSTISKLTGGTKAAIQGPFHLESATTYASEAEAVKASEAFSSAGVDAFVGVRKAEGSSNASYSVFVGAAASTAELNVVKTAAGAAGSGLKTAEDSAYLLERNDHTLTGKADNAVTLYAFPINNAKVRIMPAADKPIKLTERSSRTYRGQFEVSEFNGKLAVINELPFEQYLYSVVGGEMIASWPLEALKAQAVSARTYALYQGFGFQIANVVDSVSSQEYQGTTTEKPSTIQAVDETAGEVMLYNGKLIEALFSSNGGGKTADASEIWGNSVAYLKSVSSPTDSSSEKGLYSWYRVVLPDNNTGYIREDLLTDSGQTNAAGIKLMTVNTDGSKVRKNPKVEDSVSLVGQVNKGTIVAILDKTVENNAMSWVKGPFTSSELLATMTKQASVTGPITSLQVGTTGPSGRATQLLVNGQPYKVKYPDVLRSALGGLPSTLFKVDETAKVTMLGANGSTRTKTSSSQPVYMIQAGGKVSQADGNVIVMNGDSQIRATTKDPSYRFVGSGNGHGIGLSQYGALGLAQQGYDYSYILQYYYKDVTIAKE</sequence>
<dbReference type="PANTHER" id="PTHR30032:SF4">
    <property type="entry name" value="AMIDASE ENHANCER"/>
    <property type="match status" value="1"/>
</dbReference>
<evidence type="ECO:0000259" key="1">
    <source>
        <dbReference type="Pfam" id="PF08486"/>
    </source>
</evidence>
<dbReference type="Pfam" id="PF08486">
    <property type="entry name" value="SpoIID"/>
    <property type="match status" value="1"/>
</dbReference>
<name>A0A1I1Z3B6_9BACL</name>
<evidence type="ECO:0000313" key="2">
    <source>
        <dbReference type="EMBL" id="SFE24830.1"/>
    </source>
</evidence>
<dbReference type="InterPro" id="IPR013486">
    <property type="entry name" value="SpoIID/LytB"/>
</dbReference>
<organism evidence="2 3">
    <name type="scientific">Paenibacillus catalpae</name>
    <dbReference type="NCBI Taxonomy" id="1045775"/>
    <lineage>
        <taxon>Bacteria</taxon>
        <taxon>Bacillati</taxon>
        <taxon>Bacillota</taxon>
        <taxon>Bacilli</taxon>
        <taxon>Bacillales</taxon>
        <taxon>Paenibacillaceae</taxon>
        <taxon>Paenibacillus</taxon>
    </lineage>
</organism>
<dbReference type="GO" id="GO:0030288">
    <property type="term" value="C:outer membrane-bounded periplasmic space"/>
    <property type="evidence" value="ECO:0007669"/>
    <property type="project" value="TreeGrafter"/>
</dbReference>
<feature type="domain" description="Sporulation stage II protein D amidase enhancer LytB N-terminal" evidence="1">
    <location>
        <begin position="314"/>
        <end position="402"/>
    </location>
</feature>
<dbReference type="PANTHER" id="PTHR30032">
    <property type="entry name" value="N-ACETYLMURAMOYL-L-ALANINE AMIDASE-RELATED"/>
    <property type="match status" value="1"/>
</dbReference>
<protein>
    <submittedName>
        <fullName evidence="2">Stage II sporulation protein D</fullName>
    </submittedName>
</protein>
<dbReference type="GO" id="GO:0030435">
    <property type="term" value="P:sporulation resulting in formation of a cellular spore"/>
    <property type="evidence" value="ECO:0007669"/>
    <property type="project" value="InterPro"/>
</dbReference>
<dbReference type="OrthoDB" id="9794671at2"/>
<dbReference type="AlphaFoldDB" id="A0A1I1Z3B6"/>
<evidence type="ECO:0000313" key="3">
    <source>
        <dbReference type="Proteomes" id="UP000198855"/>
    </source>
</evidence>
<keyword evidence="3" id="KW-1185">Reference proteome</keyword>
<gene>
    <name evidence="2" type="ORF">SAMN05216378_2889</name>
</gene>
<dbReference type="EMBL" id="FOMT01000002">
    <property type="protein sequence ID" value="SFE24830.1"/>
    <property type="molecule type" value="Genomic_DNA"/>
</dbReference>